<feature type="region of interest" description="Disordered" evidence="10">
    <location>
        <begin position="112"/>
        <end position="146"/>
    </location>
</feature>
<feature type="compositionally biased region" description="Low complexity" evidence="10">
    <location>
        <begin position="113"/>
        <end position="123"/>
    </location>
</feature>
<proteinExistence type="inferred from homology"/>
<feature type="active site" description="Proton donor" evidence="6">
    <location>
        <position position="357"/>
    </location>
</feature>
<keyword evidence="3 8" id="KW-0479">Metal-binding</keyword>
<comment type="catalytic activity">
    <reaction evidence="1">
        <text>3',5'-cyclic AMP + H2O = AMP + H(+)</text>
        <dbReference type="Rhea" id="RHEA:25277"/>
        <dbReference type="ChEBI" id="CHEBI:15377"/>
        <dbReference type="ChEBI" id="CHEBI:15378"/>
        <dbReference type="ChEBI" id="CHEBI:58165"/>
        <dbReference type="ChEBI" id="CHEBI:456215"/>
        <dbReference type="EC" id="3.1.4.53"/>
    </reaction>
</comment>
<evidence type="ECO:0000256" key="7">
    <source>
        <dbReference type="PIRSR" id="PIRSR623088-2"/>
    </source>
</evidence>
<evidence type="ECO:0000256" key="8">
    <source>
        <dbReference type="PIRSR" id="PIRSR623088-3"/>
    </source>
</evidence>
<evidence type="ECO:0000256" key="9">
    <source>
        <dbReference type="RuleBase" id="RU363067"/>
    </source>
</evidence>
<dbReference type="InterPro" id="IPR036971">
    <property type="entry name" value="PDEase_catalytic_dom_sf"/>
</dbReference>
<evidence type="ECO:0000256" key="5">
    <source>
        <dbReference type="ARBA" id="ARBA00061458"/>
    </source>
</evidence>
<dbReference type="CDD" id="cd00077">
    <property type="entry name" value="HDc"/>
    <property type="match status" value="1"/>
</dbReference>
<feature type="binding site" evidence="8">
    <location>
        <position position="507"/>
    </location>
    <ligand>
        <name>Zn(2+)</name>
        <dbReference type="ChEBI" id="CHEBI:29105"/>
        <label>1</label>
    </ligand>
</feature>
<feature type="compositionally biased region" description="Basic and acidic residues" evidence="10">
    <location>
        <begin position="788"/>
        <end position="798"/>
    </location>
</feature>
<feature type="compositionally biased region" description="Low complexity" evidence="10">
    <location>
        <begin position="918"/>
        <end position="931"/>
    </location>
</feature>
<feature type="domain" description="PDEase" evidence="11">
    <location>
        <begin position="279"/>
        <end position="603"/>
    </location>
</feature>
<dbReference type="FunFam" id="1.10.1300.10:FF:000004">
    <property type="entry name" value="Phosphodiesterase"/>
    <property type="match status" value="1"/>
</dbReference>
<dbReference type="GO" id="GO:0007165">
    <property type="term" value="P:signal transduction"/>
    <property type="evidence" value="ECO:0007669"/>
    <property type="project" value="InterPro"/>
</dbReference>
<dbReference type="Pfam" id="PF00233">
    <property type="entry name" value="PDEase_I"/>
    <property type="match status" value="1"/>
</dbReference>
<protein>
    <recommendedName>
        <fullName evidence="9">Phosphodiesterase</fullName>
        <ecNumber evidence="9">3.1.4.-</ecNumber>
    </recommendedName>
</protein>
<dbReference type="Proteomes" id="UP000594260">
    <property type="component" value="Unplaced"/>
</dbReference>
<feature type="compositionally biased region" description="Basic and acidic residues" evidence="10">
    <location>
        <begin position="826"/>
        <end position="839"/>
    </location>
</feature>
<reference evidence="12" key="1">
    <citation type="submission" date="2021-01" db="UniProtKB">
        <authorList>
            <consortium name="EnsemblMetazoa"/>
        </authorList>
    </citation>
    <scope>IDENTIFICATION</scope>
</reference>
<dbReference type="PROSITE" id="PS00126">
    <property type="entry name" value="PDEASE_I_1"/>
    <property type="match status" value="1"/>
</dbReference>
<dbReference type="OrthoDB" id="189220at2759"/>
<feature type="compositionally biased region" description="Basic and acidic residues" evidence="10">
    <location>
        <begin position="765"/>
        <end position="781"/>
    </location>
</feature>
<evidence type="ECO:0000256" key="4">
    <source>
        <dbReference type="ARBA" id="ARBA00022801"/>
    </source>
</evidence>
<dbReference type="SMART" id="SM00471">
    <property type="entry name" value="HDc"/>
    <property type="match status" value="1"/>
</dbReference>
<feature type="compositionally biased region" description="Polar residues" evidence="10">
    <location>
        <begin position="80"/>
        <end position="89"/>
    </location>
</feature>
<dbReference type="PANTHER" id="PTHR11347">
    <property type="entry name" value="CYCLIC NUCLEOTIDE PHOSPHODIESTERASE"/>
    <property type="match status" value="1"/>
</dbReference>
<dbReference type="EC" id="3.1.4.-" evidence="9"/>
<dbReference type="GeneID" id="111250046"/>
<feature type="binding site" evidence="8">
    <location>
        <position position="398"/>
    </location>
    <ligand>
        <name>Zn(2+)</name>
        <dbReference type="ChEBI" id="CHEBI:29105"/>
        <label>1</label>
    </ligand>
</feature>
<feature type="region of interest" description="Disordered" evidence="10">
    <location>
        <begin position="918"/>
        <end position="940"/>
    </location>
</feature>
<evidence type="ECO:0000256" key="3">
    <source>
        <dbReference type="ARBA" id="ARBA00022723"/>
    </source>
</evidence>
<accession>A0A7M7K2D7</accession>
<feature type="binding site" evidence="8">
    <location>
        <position position="398"/>
    </location>
    <ligand>
        <name>Zn(2+)</name>
        <dbReference type="ChEBI" id="CHEBI:29105"/>
        <label>2</label>
    </ligand>
</feature>
<feature type="binding site" evidence="7">
    <location>
        <position position="507"/>
    </location>
    <ligand>
        <name>AMP</name>
        <dbReference type="ChEBI" id="CHEBI:456215"/>
    </ligand>
</feature>
<feature type="region of interest" description="Disordered" evidence="10">
    <location>
        <begin position="971"/>
        <end position="993"/>
    </location>
</feature>
<dbReference type="GO" id="GO:0046872">
    <property type="term" value="F:metal ion binding"/>
    <property type="evidence" value="ECO:0007669"/>
    <property type="project" value="UniProtKB-KW"/>
</dbReference>
<name>A0A7M7K2D7_VARDE</name>
<feature type="compositionally biased region" description="Basic and acidic residues" evidence="10">
    <location>
        <begin position="65"/>
        <end position="78"/>
    </location>
</feature>
<organism evidence="12 13">
    <name type="scientific">Varroa destructor</name>
    <name type="common">Honeybee mite</name>
    <dbReference type="NCBI Taxonomy" id="109461"/>
    <lineage>
        <taxon>Eukaryota</taxon>
        <taxon>Metazoa</taxon>
        <taxon>Ecdysozoa</taxon>
        <taxon>Arthropoda</taxon>
        <taxon>Chelicerata</taxon>
        <taxon>Arachnida</taxon>
        <taxon>Acari</taxon>
        <taxon>Parasitiformes</taxon>
        <taxon>Mesostigmata</taxon>
        <taxon>Gamasina</taxon>
        <taxon>Dermanyssoidea</taxon>
        <taxon>Varroidae</taxon>
        <taxon>Varroa</taxon>
    </lineage>
</organism>
<feature type="binding site" evidence="7">
    <location>
        <position position="558"/>
    </location>
    <ligand>
        <name>AMP</name>
        <dbReference type="ChEBI" id="CHEBI:456215"/>
    </ligand>
</feature>
<dbReference type="InterPro" id="IPR023174">
    <property type="entry name" value="PDEase_CS"/>
</dbReference>
<feature type="compositionally biased region" description="Basic and acidic residues" evidence="10">
    <location>
        <begin position="125"/>
        <end position="143"/>
    </location>
</feature>
<feature type="binding site" evidence="8">
    <location>
        <position position="361"/>
    </location>
    <ligand>
        <name>Zn(2+)</name>
        <dbReference type="ChEBI" id="CHEBI:29105"/>
        <label>1</label>
    </ligand>
</feature>
<dbReference type="GO" id="GO:0004115">
    <property type="term" value="F:3',5'-cyclic-AMP phosphodiesterase activity"/>
    <property type="evidence" value="ECO:0007669"/>
    <property type="project" value="UniProtKB-EC"/>
</dbReference>
<feature type="region of interest" description="Disordered" evidence="10">
    <location>
        <begin position="817"/>
        <end position="848"/>
    </location>
</feature>
<dbReference type="InParanoid" id="A0A7M7K2D7"/>
<dbReference type="SUPFAM" id="SSF109604">
    <property type="entry name" value="HD-domain/PDEase-like"/>
    <property type="match status" value="1"/>
</dbReference>
<feature type="binding site" evidence="7">
    <location>
        <position position="398"/>
    </location>
    <ligand>
        <name>AMP</name>
        <dbReference type="ChEBI" id="CHEBI:456215"/>
    </ligand>
</feature>
<comment type="similarity">
    <text evidence="5">Belongs to the cyclic nucleotide phosphodiesterase family. PDE7 subfamily.</text>
</comment>
<dbReference type="KEGG" id="vde:111250046"/>
<evidence type="ECO:0000256" key="1">
    <source>
        <dbReference type="ARBA" id="ARBA00000621"/>
    </source>
</evidence>
<evidence type="ECO:0000256" key="10">
    <source>
        <dbReference type="SAM" id="MobiDB-lite"/>
    </source>
</evidence>
<feature type="binding site" evidence="7">
    <location>
        <begin position="357"/>
        <end position="361"/>
    </location>
    <ligand>
        <name>AMP</name>
        <dbReference type="ChEBI" id="CHEBI:456215"/>
    </ligand>
</feature>
<feature type="region of interest" description="Disordered" evidence="10">
    <location>
        <begin position="30"/>
        <end position="96"/>
    </location>
</feature>
<evidence type="ECO:0000256" key="6">
    <source>
        <dbReference type="PIRSR" id="PIRSR623088-1"/>
    </source>
</evidence>
<dbReference type="InterPro" id="IPR023088">
    <property type="entry name" value="PDEase"/>
</dbReference>
<evidence type="ECO:0000259" key="11">
    <source>
        <dbReference type="PROSITE" id="PS51845"/>
    </source>
</evidence>
<dbReference type="PRINTS" id="PR00387">
    <property type="entry name" value="PDIESTERASE1"/>
</dbReference>
<comment type="pathway">
    <text evidence="2">Purine metabolism; 3',5'-cyclic AMP degradation; AMP from 3',5'-cyclic AMP: step 1/1.</text>
</comment>
<dbReference type="Gene3D" id="1.10.1300.10">
    <property type="entry name" value="3'5'-cyclic nucleotide phosphodiesterase, catalytic domain"/>
    <property type="match status" value="1"/>
</dbReference>
<dbReference type="InterPro" id="IPR002073">
    <property type="entry name" value="PDEase_catalytic_dom"/>
</dbReference>
<dbReference type="InterPro" id="IPR003607">
    <property type="entry name" value="HD/PDEase_dom"/>
</dbReference>
<feature type="region of interest" description="Disordered" evidence="10">
    <location>
        <begin position="689"/>
        <end position="724"/>
    </location>
</feature>
<evidence type="ECO:0000313" key="13">
    <source>
        <dbReference type="Proteomes" id="UP000594260"/>
    </source>
</evidence>
<evidence type="ECO:0000313" key="12">
    <source>
        <dbReference type="EnsemblMetazoa" id="XP_022660388"/>
    </source>
</evidence>
<dbReference type="AlphaFoldDB" id="A0A7M7K2D7"/>
<dbReference type="EnsemblMetazoa" id="XM_022804653">
    <property type="protein sequence ID" value="XP_022660388"/>
    <property type="gene ID" value="LOC111250046"/>
</dbReference>
<comment type="cofactor">
    <cofactor evidence="9">
        <name>a divalent metal cation</name>
        <dbReference type="ChEBI" id="CHEBI:60240"/>
    </cofactor>
    <text evidence="9">Binds 2 divalent metal cations per subunit. Site 1 may preferentially bind zinc ions, while site 2 has a preference for magnesium and/or manganese ions.</text>
</comment>
<dbReference type="RefSeq" id="XP_022660388.1">
    <property type="nucleotide sequence ID" value="XM_022804653.1"/>
</dbReference>
<dbReference type="PROSITE" id="PS51845">
    <property type="entry name" value="PDEASE_I_2"/>
    <property type="match status" value="1"/>
</dbReference>
<keyword evidence="13" id="KW-1185">Reference proteome</keyword>
<feature type="region of interest" description="Disordered" evidence="10">
    <location>
        <begin position="757"/>
        <end position="801"/>
    </location>
</feature>
<evidence type="ECO:0000256" key="2">
    <source>
        <dbReference type="ARBA" id="ARBA00004703"/>
    </source>
</evidence>
<keyword evidence="4 9" id="KW-0378">Hydrolase</keyword>
<sequence length="993" mass="110801">MDVIVNTNNILVHKIVTGFIRNSIALTQHRREQHQLHQQEPPPEGDELSHSGTCAGVGGVAGPPCEERPLQGEPRAPELETQQQGSTSRRGPREGLWRRAVRRMFPYGSCISQQAQGAAQQQQPPEERRTKPSGKEAKEKKEMAPTWKVTKADKHMVSLHRDEATGIQTVVISDKDAPTPTLSTSPTVYPGGLVQKKGVASGSKDVDRLVTGGVDSAAYDNMKDDRAPVRKRPFEKSEEELLEETAKSNKRITSPFLTLFRKKSARPVLQPWAHLMSILDNSYDGIAKCLLNTVDRWAFNTFTLDTATCGHSLPFLMVHLLGPSGYDLLRTFRIEPLALFRFLGLVEAGYHVSNPYHNAVHAADVTQAMHCFLREGAILQHLTPIEILSALLAAVTHDLDHPGVNQQFLIETKNHLAALYNKSSVLENHHWRCAIACLQESGCLSQLDDDSWKKVQTAIKSLILATDITRQQEFILRFQRYMESESLDMTDYEIRHFILQIALKCADLCNPCRPWDTSLQWSIQVCKEFYRQGDYERRLRIPVTPICDRHKTIIPKIQVDFFKFVAYPLFVLWHEFLKTDLSQELLLHLKLNYTQWEKRIQRATQKGSLETDINAPLASSEEDLSVLGEEDADHDQDDDSLCSLNKTSIDVSLLEATSFSAGTWGRRHSMPLQLSKYLPKPLILRRRRQSLPNRHPSHRWSVVTSPQGRRGSDSALGQAGYSGYSCSSASASGSRFLPDQRYPGQPRTLSDQLAALGCHGPDALSDVRGDERESQDDDKLRSMHRHHLADPTRRRSESFLDDEDELSKVLRRSEEAPNLFLDVPDGGERERGERGERGHSYSSDASSCCSDGVHCGTPPLNEEDSSDRLCSDGLHCEEDLAPTAWSHRLSEVVEEPASPPPQRMLNRRSSAPIVLALVSSSSSSSNSNASSRRQSGDVRRGSLPVDVHLMAGCAAQLLNKQVAQVAIPEVPLGTTPGARRGSCPVNLSAKYAE</sequence>
<feature type="binding site" evidence="8">
    <location>
        <position position="397"/>
    </location>
    <ligand>
        <name>Zn(2+)</name>
        <dbReference type="ChEBI" id="CHEBI:29105"/>
        <label>1</label>
    </ligand>
</feature>